<reference evidence="2 3" key="1">
    <citation type="submission" date="2019-02" db="EMBL/GenBank/DDBJ databases">
        <title>Deep-cultivation of Planctomycetes and their phenomic and genomic characterization uncovers novel biology.</title>
        <authorList>
            <person name="Wiegand S."/>
            <person name="Jogler M."/>
            <person name="Boedeker C."/>
            <person name="Pinto D."/>
            <person name="Vollmers J."/>
            <person name="Rivas-Marin E."/>
            <person name="Kohn T."/>
            <person name="Peeters S.H."/>
            <person name="Heuer A."/>
            <person name="Rast P."/>
            <person name="Oberbeckmann S."/>
            <person name="Bunk B."/>
            <person name="Jeske O."/>
            <person name="Meyerdierks A."/>
            <person name="Storesund J.E."/>
            <person name="Kallscheuer N."/>
            <person name="Luecker S."/>
            <person name="Lage O.M."/>
            <person name="Pohl T."/>
            <person name="Merkel B.J."/>
            <person name="Hornburger P."/>
            <person name="Mueller R.-W."/>
            <person name="Bruemmer F."/>
            <person name="Labrenz M."/>
            <person name="Spormann A.M."/>
            <person name="Op den Camp H."/>
            <person name="Overmann J."/>
            <person name="Amann R."/>
            <person name="Jetten M.S.M."/>
            <person name="Mascher T."/>
            <person name="Medema M.H."/>
            <person name="Devos D.P."/>
            <person name="Kaster A.-K."/>
            <person name="Ovreas L."/>
            <person name="Rohde M."/>
            <person name="Galperin M.Y."/>
            <person name="Jogler C."/>
        </authorList>
    </citation>
    <scope>NUCLEOTIDE SEQUENCE [LARGE SCALE GENOMIC DNA]</scope>
    <source>
        <strain evidence="2 3">ETA_A8</strain>
    </source>
</reference>
<feature type="signal peptide" evidence="1">
    <location>
        <begin position="1"/>
        <end position="21"/>
    </location>
</feature>
<organism evidence="2 3">
    <name type="scientific">Anatilimnocola aggregata</name>
    <dbReference type="NCBI Taxonomy" id="2528021"/>
    <lineage>
        <taxon>Bacteria</taxon>
        <taxon>Pseudomonadati</taxon>
        <taxon>Planctomycetota</taxon>
        <taxon>Planctomycetia</taxon>
        <taxon>Pirellulales</taxon>
        <taxon>Pirellulaceae</taxon>
        <taxon>Anatilimnocola</taxon>
    </lineage>
</organism>
<dbReference type="SUPFAM" id="SSF75169">
    <property type="entry name" value="DsrEFH-like"/>
    <property type="match status" value="1"/>
</dbReference>
<keyword evidence="3" id="KW-1185">Reference proteome</keyword>
<keyword evidence="1" id="KW-0732">Signal</keyword>
<dbReference type="InterPro" id="IPR003787">
    <property type="entry name" value="Sulphur_relay_DsrE/F-like"/>
</dbReference>
<dbReference type="PANTHER" id="PTHR37691:SF1">
    <property type="entry name" value="BLR3518 PROTEIN"/>
    <property type="match status" value="1"/>
</dbReference>
<protein>
    <submittedName>
        <fullName evidence="2">DsrE/DsrF-like family protein</fullName>
    </submittedName>
</protein>
<dbReference type="KEGG" id="aagg:ETAA8_36320"/>
<dbReference type="Proteomes" id="UP000315017">
    <property type="component" value="Chromosome"/>
</dbReference>
<dbReference type="InterPro" id="IPR027396">
    <property type="entry name" value="DsrEFH-like"/>
</dbReference>
<evidence type="ECO:0000313" key="3">
    <source>
        <dbReference type="Proteomes" id="UP000315017"/>
    </source>
</evidence>
<dbReference type="Gene3D" id="3.40.1260.10">
    <property type="entry name" value="DsrEFH-like"/>
    <property type="match status" value="1"/>
</dbReference>
<gene>
    <name evidence="2" type="ORF">ETAA8_36320</name>
</gene>
<dbReference type="RefSeq" id="WP_145090978.1">
    <property type="nucleotide sequence ID" value="NZ_CP036274.1"/>
</dbReference>
<evidence type="ECO:0000256" key="1">
    <source>
        <dbReference type="SAM" id="SignalP"/>
    </source>
</evidence>
<dbReference type="EMBL" id="CP036274">
    <property type="protein sequence ID" value="QDU28530.1"/>
    <property type="molecule type" value="Genomic_DNA"/>
</dbReference>
<dbReference type="PANTHER" id="PTHR37691">
    <property type="entry name" value="BLR3518 PROTEIN"/>
    <property type="match status" value="1"/>
</dbReference>
<sequence length="180" mass="18815" precursor="true">MRGLALVFAGLVSVATYGAVADGPAFVFPQIARFGGIVRTPEAAEPPRRGAKIVFDIVADSKHDELNKGLESVARYLNLNAEAGHKPADVKLALVLHGSATKAALGDTAYAKHTAATKNPNLELIHELKACGVEVFVCGQSLARNKFAAADVAGDVAVAVSAMTVNANKQFDGYAYISIH</sequence>
<dbReference type="OrthoDB" id="254108at2"/>
<dbReference type="AlphaFoldDB" id="A0A517YE82"/>
<accession>A0A517YE82</accession>
<dbReference type="Pfam" id="PF02635">
    <property type="entry name" value="DsrE"/>
    <property type="match status" value="1"/>
</dbReference>
<feature type="chain" id="PRO_5021980021" evidence="1">
    <location>
        <begin position="22"/>
        <end position="180"/>
    </location>
</feature>
<name>A0A517YE82_9BACT</name>
<proteinExistence type="predicted"/>
<evidence type="ECO:0000313" key="2">
    <source>
        <dbReference type="EMBL" id="QDU28530.1"/>
    </source>
</evidence>